<evidence type="ECO:0000313" key="2">
    <source>
        <dbReference type="Ensembl" id="ENSSPAP00000016450.1"/>
    </source>
</evidence>
<dbReference type="STRING" id="144197.ENSSPAP00000016450"/>
<dbReference type="PROSITE" id="PS50041">
    <property type="entry name" value="C_TYPE_LECTIN_2"/>
    <property type="match status" value="1"/>
</dbReference>
<evidence type="ECO:0000259" key="1">
    <source>
        <dbReference type="PROSITE" id="PS50041"/>
    </source>
</evidence>
<dbReference type="InterPro" id="IPR016187">
    <property type="entry name" value="CTDL_fold"/>
</dbReference>
<dbReference type="SUPFAM" id="SSF56436">
    <property type="entry name" value="C-type lectin-like"/>
    <property type="match status" value="1"/>
</dbReference>
<proteinExistence type="predicted"/>
<dbReference type="InterPro" id="IPR016186">
    <property type="entry name" value="C-type_lectin-like/link_sf"/>
</dbReference>
<sequence>WLKWYSSKCWAHRPFYFPWSRALEYCRDNASVLSTVTELNKENFTWIGWIGLFSEDGHTWSWLDNSTFTYTNWARNDSLLMDCATFTASSKKWHDCRIKSQRFLKFFLPILLINPQPL</sequence>
<feature type="domain" description="C-type lectin" evidence="1">
    <location>
        <begin position="5"/>
        <end position="95"/>
    </location>
</feature>
<dbReference type="Ensembl" id="ENSSPAT00000016711.1">
    <property type="protein sequence ID" value="ENSSPAP00000016450.1"/>
    <property type="gene ID" value="ENSSPAG00000012396.1"/>
</dbReference>
<dbReference type="Gene3D" id="3.10.100.10">
    <property type="entry name" value="Mannose-Binding Protein A, subunit A"/>
    <property type="match status" value="1"/>
</dbReference>
<dbReference type="Pfam" id="PF00059">
    <property type="entry name" value="Lectin_C"/>
    <property type="match status" value="1"/>
</dbReference>
<dbReference type="GeneTree" id="ENSGT00940000178184"/>
<reference evidence="2" key="1">
    <citation type="submission" date="2023-09" db="UniProtKB">
        <authorList>
            <consortium name="Ensembl"/>
        </authorList>
    </citation>
    <scope>IDENTIFICATION</scope>
</reference>
<protein>
    <recommendedName>
        <fullName evidence="1">C-type lectin domain-containing protein</fullName>
    </recommendedName>
</protein>
<dbReference type="AlphaFoldDB" id="A0A3B5A6S1"/>
<name>A0A3B5A6S1_9TELE</name>
<dbReference type="CDD" id="cd00037">
    <property type="entry name" value="CLECT"/>
    <property type="match status" value="1"/>
</dbReference>
<accession>A0A3B5A6S1</accession>
<organism evidence="2">
    <name type="scientific">Stegastes partitus</name>
    <name type="common">bicolor damselfish</name>
    <dbReference type="NCBI Taxonomy" id="144197"/>
    <lineage>
        <taxon>Eukaryota</taxon>
        <taxon>Metazoa</taxon>
        <taxon>Chordata</taxon>
        <taxon>Craniata</taxon>
        <taxon>Vertebrata</taxon>
        <taxon>Euteleostomi</taxon>
        <taxon>Actinopterygii</taxon>
        <taxon>Neopterygii</taxon>
        <taxon>Teleostei</taxon>
        <taxon>Neoteleostei</taxon>
        <taxon>Acanthomorphata</taxon>
        <taxon>Ovalentaria</taxon>
        <taxon>Pomacentridae</taxon>
        <taxon>Stegastes</taxon>
    </lineage>
</organism>
<dbReference type="InterPro" id="IPR001304">
    <property type="entry name" value="C-type_lectin-like"/>
</dbReference>